<feature type="region of interest" description="Disordered" evidence="2">
    <location>
        <begin position="295"/>
        <end position="355"/>
    </location>
</feature>
<dbReference type="EMBL" id="JH815999">
    <property type="protein sequence ID" value="EKC24858.1"/>
    <property type="molecule type" value="Genomic_DNA"/>
</dbReference>
<sequence>MNFSLHVSSYYQDIYRKKICLSSNQGTNTTIKTEKLSWNEQTDMGYSSQQQNFGIDFEELEGEFRRCVPKEQATDCQNDEKQLFLEKENKGYGTDKNSLLCKSHNSKSNFQRYVSTTAHNVTSLGDKRQLSGSLFGTIQKSCYSNCSADIDRKTHSGTSFRDHYSKSVLFGRANCKDVNPVSLSGEVQIFEKVQNTSLPNLGASIHGPNELTNKSTVYQFDDISTNEENMQSSSQSLFSQDELGHKEESKFSVDCESNVQKNGIAVPVKENERTPYAIAPNSVTSISSKIARRLYQHKQKRQEDQKAETECSNVNNDNGKKRKKNLTQYFVPYKKKRSEDERKEDFKEQKNQPEVGVSNVDKMSEWERKKVFEKFLQSREVAITLVYSDGSTQLRENLDATNSSNTKVSGWYMKCRSNLVGQDDEILYIPQHTRDVSINEQIRSQIISTVNEIVPIKNISIDQIGHNTISDDMEMILDLIQKQFNSICSKNMRQLFLRVETKLTPLLAIMDTQKIKVSTDTMLKFSDILQKKLEFLEQKAYKIVGHSFSITSPAQIRQVIFEELQLHTRLSNSKLAKTAVGHQLSTSESVLTQLMHLHPLPAVILEYRQVQKLKSTYVDGMMSAVVSGYLSTHWDQTSAATGRLSSHSPNIQAIPKTASSISVSTGKDKECIVGYTDPGEKNVDIFARDSFISHDGWSFLSAVSFPAVNHFSRRCIEFCRQKGYTESIFKRKRMIPNINHPSPPLRAQAERQAVNFCVQDYWFKSMMNYCLRFQMSIYLKLELTNYDPCVLIALIKSVMEDRETLCSEFLNLRVPLRVSLCAGKTWGHMTPLQNNSSQ</sequence>
<organism evidence="4">
    <name type="scientific">Magallana gigas</name>
    <name type="common">Pacific oyster</name>
    <name type="synonym">Crassostrea gigas</name>
    <dbReference type="NCBI Taxonomy" id="29159"/>
    <lineage>
        <taxon>Eukaryota</taxon>
        <taxon>Metazoa</taxon>
        <taxon>Spiralia</taxon>
        <taxon>Lophotrochozoa</taxon>
        <taxon>Mollusca</taxon>
        <taxon>Bivalvia</taxon>
        <taxon>Autobranchia</taxon>
        <taxon>Pteriomorphia</taxon>
        <taxon>Ostreida</taxon>
        <taxon>Ostreoidea</taxon>
        <taxon>Ostreidae</taxon>
        <taxon>Magallana</taxon>
    </lineage>
</organism>
<feature type="compositionally biased region" description="Basic and acidic residues" evidence="2">
    <location>
        <begin position="337"/>
        <end position="351"/>
    </location>
</feature>
<feature type="domain" description="DNA-directed DNA polymerase family A palm" evidence="3">
    <location>
        <begin position="704"/>
        <end position="827"/>
    </location>
</feature>
<dbReference type="GO" id="GO:0003677">
    <property type="term" value="F:DNA binding"/>
    <property type="evidence" value="ECO:0007669"/>
    <property type="project" value="InterPro"/>
</dbReference>
<dbReference type="GO" id="GO:0006261">
    <property type="term" value="P:DNA-templated DNA replication"/>
    <property type="evidence" value="ECO:0007669"/>
    <property type="project" value="InterPro"/>
</dbReference>
<dbReference type="PANTHER" id="PTHR10133:SF27">
    <property type="entry name" value="DNA POLYMERASE NU"/>
    <property type="match status" value="1"/>
</dbReference>
<feature type="domain" description="DNA-directed DNA polymerase family A palm" evidence="3">
    <location>
        <begin position="521"/>
        <end position="701"/>
    </location>
</feature>
<name>K1PT49_MAGGI</name>
<evidence type="ECO:0000259" key="3">
    <source>
        <dbReference type="Pfam" id="PF00476"/>
    </source>
</evidence>
<proteinExistence type="predicted"/>
<dbReference type="HOGENOM" id="CLU_339267_0_0_1"/>
<reference evidence="4" key="1">
    <citation type="journal article" date="2012" name="Nature">
        <title>The oyster genome reveals stress adaptation and complexity of shell formation.</title>
        <authorList>
            <person name="Zhang G."/>
            <person name="Fang X."/>
            <person name="Guo X."/>
            <person name="Li L."/>
            <person name="Luo R."/>
            <person name="Xu F."/>
            <person name="Yang P."/>
            <person name="Zhang L."/>
            <person name="Wang X."/>
            <person name="Qi H."/>
            <person name="Xiong Z."/>
            <person name="Que H."/>
            <person name="Xie Y."/>
            <person name="Holland P.W."/>
            <person name="Paps J."/>
            <person name="Zhu Y."/>
            <person name="Wu F."/>
            <person name="Chen Y."/>
            <person name="Wang J."/>
            <person name="Peng C."/>
            <person name="Meng J."/>
            <person name="Yang L."/>
            <person name="Liu J."/>
            <person name="Wen B."/>
            <person name="Zhang N."/>
            <person name="Huang Z."/>
            <person name="Zhu Q."/>
            <person name="Feng Y."/>
            <person name="Mount A."/>
            <person name="Hedgecock D."/>
            <person name="Xu Z."/>
            <person name="Liu Y."/>
            <person name="Domazet-Loso T."/>
            <person name="Du Y."/>
            <person name="Sun X."/>
            <person name="Zhang S."/>
            <person name="Liu B."/>
            <person name="Cheng P."/>
            <person name="Jiang X."/>
            <person name="Li J."/>
            <person name="Fan D."/>
            <person name="Wang W."/>
            <person name="Fu W."/>
            <person name="Wang T."/>
            <person name="Wang B."/>
            <person name="Zhang J."/>
            <person name="Peng Z."/>
            <person name="Li Y."/>
            <person name="Li N."/>
            <person name="Wang J."/>
            <person name="Chen M."/>
            <person name="He Y."/>
            <person name="Tan F."/>
            <person name="Song X."/>
            <person name="Zheng Q."/>
            <person name="Huang R."/>
            <person name="Yang H."/>
            <person name="Du X."/>
            <person name="Chen L."/>
            <person name="Yang M."/>
            <person name="Gaffney P.M."/>
            <person name="Wang S."/>
            <person name="Luo L."/>
            <person name="She Z."/>
            <person name="Ming Y."/>
            <person name="Huang W."/>
            <person name="Zhang S."/>
            <person name="Huang B."/>
            <person name="Zhang Y."/>
            <person name="Qu T."/>
            <person name="Ni P."/>
            <person name="Miao G."/>
            <person name="Wang J."/>
            <person name="Wang Q."/>
            <person name="Steinberg C.E."/>
            <person name="Wang H."/>
            <person name="Li N."/>
            <person name="Qian L."/>
            <person name="Zhang G."/>
            <person name="Li Y."/>
            <person name="Yang H."/>
            <person name="Liu X."/>
            <person name="Wang J."/>
            <person name="Yin Y."/>
            <person name="Wang J."/>
        </authorList>
    </citation>
    <scope>NUCLEOTIDE SEQUENCE [LARGE SCALE GENOMIC DNA]</scope>
    <source>
        <strain evidence="4">05x7-T-G4-1.051#20</strain>
    </source>
</reference>
<gene>
    <name evidence="4" type="ORF">CGI_10010089</name>
</gene>
<dbReference type="AlphaFoldDB" id="K1PT49"/>
<protein>
    <submittedName>
        <fullName evidence="4">DNA polymerase nu</fullName>
    </submittedName>
</protein>
<dbReference type="Gene3D" id="3.30.70.370">
    <property type="match status" value="1"/>
</dbReference>
<dbReference type="GO" id="GO:0006302">
    <property type="term" value="P:double-strand break repair"/>
    <property type="evidence" value="ECO:0007669"/>
    <property type="project" value="TreeGrafter"/>
</dbReference>
<evidence type="ECO:0000313" key="4">
    <source>
        <dbReference type="EMBL" id="EKC24858.1"/>
    </source>
</evidence>
<evidence type="ECO:0000256" key="1">
    <source>
        <dbReference type="ARBA" id="ARBA00022705"/>
    </source>
</evidence>
<dbReference type="Pfam" id="PF00476">
    <property type="entry name" value="DNA_pol_A"/>
    <property type="match status" value="2"/>
</dbReference>
<dbReference type="SUPFAM" id="SSF56672">
    <property type="entry name" value="DNA/RNA polymerases"/>
    <property type="match status" value="1"/>
</dbReference>
<dbReference type="InterPro" id="IPR001098">
    <property type="entry name" value="DNA-dir_DNA_pol_A_palm_dom"/>
</dbReference>
<dbReference type="InterPro" id="IPR002298">
    <property type="entry name" value="DNA_polymerase_A"/>
</dbReference>
<dbReference type="GO" id="GO:0003887">
    <property type="term" value="F:DNA-directed DNA polymerase activity"/>
    <property type="evidence" value="ECO:0007669"/>
    <property type="project" value="InterPro"/>
</dbReference>
<dbReference type="InterPro" id="IPR043502">
    <property type="entry name" value="DNA/RNA_pol_sf"/>
</dbReference>
<evidence type="ECO:0000256" key="2">
    <source>
        <dbReference type="SAM" id="MobiDB-lite"/>
    </source>
</evidence>
<dbReference type="PANTHER" id="PTHR10133">
    <property type="entry name" value="DNA POLYMERASE I"/>
    <property type="match status" value="1"/>
</dbReference>
<dbReference type="Gene3D" id="1.20.1060.10">
    <property type="entry name" value="Taq DNA Polymerase, Chain T, domain 4"/>
    <property type="match status" value="1"/>
</dbReference>
<keyword evidence="1" id="KW-0235">DNA replication</keyword>
<dbReference type="Gene3D" id="1.10.150.20">
    <property type="entry name" value="5' to 3' exonuclease, C-terminal subdomain"/>
    <property type="match status" value="1"/>
</dbReference>
<dbReference type="InParanoid" id="K1PT49"/>
<accession>K1PT49</accession>